<dbReference type="Proteomes" id="UP000809273">
    <property type="component" value="Unassembled WGS sequence"/>
</dbReference>
<organism evidence="2 3">
    <name type="scientific">Candidatus Zymogenus saltonus</name>
    <dbReference type="NCBI Taxonomy" id="2844893"/>
    <lineage>
        <taxon>Bacteria</taxon>
        <taxon>Deltaproteobacteria</taxon>
        <taxon>Candidatus Zymogenia</taxon>
        <taxon>Candidatus Zymogeniales</taxon>
        <taxon>Candidatus Zymogenaceae</taxon>
        <taxon>Candidatus Zymogenus</taxon>
    </lineage>
</organism>
<proteinExistence type="predicted"/>
<dbReference type="InterPro" id="IPR019206">
    <property type="entry name" value="DUF2085_TM"/>
</dbReference>
<sequence>MVHSLPICHHIYERSILFGYELPLCCRCIGIYMFIFLGFGLNFVLKAGRSENFWILALIIGFSMFTGAEALFESVSGFDPGNLVRIVTGAVSGFAIGIMFNLGIIGLFAKGEGDLHRTDS</sequence>
<feature type="transmembrane region" description="Helical" evidence="1">
    <location>
        <begin position="53"/>
        <end position="72"/>
    </location>
</feature>
<feature type="transmembrane region" description="Helical" evidence="1">
    <location>
        <begin position="84"/>
        <end position="109"/>
    </location>
</feature>
<dbReference type="EMBL" id="JAFGIX010000010">
    <property type="protein sequence ID" value="MBN1572042.1"/>
    <property type="molecule type" value="Genomic_DNA"/>
</dbReference>
<dbReference type="Pfam" id="PF09858">
    <property type="entry name" value="DUF2085"/>
    <property type="match status" value="1"/>
</dbReference>
<gene>
    <name evidence="2" type="ORF">JW984_02480</name>
</gene>
<reference evidence="2" key="2">
    <citation type="submission" date="2021-01" db="EMBL/GenBank/DDBJ databases">
        <authorList>
            <person name="Hahn C.R."/>
            <person name="Youssef N.H."/>
            <person name="Elshahed M."/>
        </authorList>
    </citation>
    <scope>NUCLEOTIDE SEQUENCE</scope>
    <source>
        <strain evidence="2">Zod_Metabat.24</strain>
    </source>
</reference>
<keyword evidence="1" id="KW-1133">Transmembrane helix</keyword>
<evidence type="ECO:0000256" key="1">
    <source>
        <dbReference type="SAM" id="Phobius"/>
    </source>
</evidence>
<evidence type="ECO:0000313" key="2">
    <source>
        <dbReference type="EMBL" id="MBN1572042.1"/>
    </source>
</evidence>
<feature type="transmembrane region" description="Helical" evidence="1">
    <location>
        <begin position="20"/>
        <end position="41"/>
    </location>
</feature>
<reference evidence="2" key="1">
    <citation type="journal article" date="2021" name="Environ. Microbiol.">
        <title>Genomic characterization of three novel Desulfobacterota classes expand the metabolic and phylogenetic diversity of the phylum.</title>
        <authorList>
            <person name="Murphy C.L."/>
            <person name="Biggerstaff J."/>
            <person name="Eichhorn A."/>
            <person name="Ewing E."/>
            <person name="Shahan R."/>
            <person name="Soriano D."/>
            <person name="Stewart S."/>
            <person name="VanMol K."/>
            <person name="Walker R."/>
            <person name="Walters P."/>
            <person name="Elshahed M.S."/>
            <person name="Youssef N.H."/>
        </authorList>
    </citation>
    <scope>NUCLEOTIDE SEQUENCE</scope>
    <source>
        <strain evidence="2">Zod_Metabat.24</strain>
    </source>
</reference>
<dbReference type="AlphaFoldDB" id="A0A9D8PNF6"/>
<keyword evidence="1" id="KW-0812">Transmembrane</keyword>
<keyword evidence="1" id="KW-0472">Membrane</keyword>
<evidence type="ECO:0000313" key="3">
    <source>
        <dbReference type="Proteomes" id="UP000809273"/>
    </source>
</evidence>
<protein>
    <submittedName>
        <fullName evidence="2">DUF2085 domain-containing protein</fullName>
    </submittedName>
</protein>
<name>A0A9D8PNF6_9DELT</name>
<comment type="caution">
    <text evidence="2">The sequence shown here is derived from an EMBL/GenBank/DDBJ whole genome shotgun (WGS) entry which is preliminary data.</text>
</comment>
<accession>A0A9D8PNF6</accession>